<gene>
    <name evidence="1" type="ORF">PQJ73_20140</name>
</gene>
<accession>A0ABT5JEF5</accession>
<dbReference type="RefSeq" id="WP_272778842.1">
    <property type="nucleotide sequence ID" value="NZ_JAQQLI010000035.1"/>
</dbReference>
<name>A0ABT5JEF5_RHOTP</name>
<comment type="caution">
    <text evidence="1">The sequence shown here is derived from an EMBL/GenBank/DDBJ whole genome shotgun (WGS) entry which is preliminary data.</text>
</comment>
<reference evidence="1" key="1">
    <citation type="journal article" date="2023" name="Microbiol Resour">
        <title>Genome Sequences of Rhodoplanes serenus and Two Thermotolerant Strains, Rhodoplanes tepidamans and 'Rhodoplanes cryptolactis,' Further Refine the Genus.</title>
        <authorList>
            <person name="Rayyan A.A."/>
            <person name="Kyndt J.A."/>
        </authorList>
    </citation>
    <scope>NUCLEOTIDE SEQUENCE</scope>
    <source>
        <strain evidence="1">DSM 9987</strain>
    </source>
</reference>
<evidence type="ECO:0000313" key="2">
    <source>
        <dbReference type="Proteomes" id="UP001165652"/>
    </source>
</evidence>
<keyword evidence="2" id="KW-1185">Reference proteome</keyword>
<evidence type="ECO:0000313" key="1">
    <source>
        <dbReference type="EMBL" id="MDC7788006.1"/>
    </source>
</evidence>
<organism evidence="1 2">
    <name type="scientific">Rhodoplanes tepidamans</name>
    <name type="common">Rhodoplanes cryptolactis</name>
    <dbReference type="NCBI Taxonomy" id="200616"/>
    <lineage>
        <taxon>Bacteria</taxon>
        <taxon>Pseudomonadati</taxon>
        <taxon>Pseudomonadota</taxon>
        <taxon>Alphaproteobacteria</taxon>
        <taxon>Hyphomicrobiales</taxon>
        <taxon>Nitrobacteraceae</taxon>
        <taxon>Rhodoplanes</taxon>
    </lineage>
</organism>
<proteinExistence type="predicted"/>
<reference evidence="1" key="2">
    <citation type="submission" date="2023-02" db="EMBL/GenBank/DDBJ databases">
        <authorList>
            <person name="Rayyan A."/>
            <person name="Meyer T."/>
            <person name="Kyndt J.A."/>
        </authorList>
    </citation>
    <scope>NUCLEOTIDE SEQUENCE</scope>
    <source>
        <strain evidence="1">DSM 9987</strain>
    </source>
</reference>
<protein>
    <submittedName>
        <fullName evidence="1">Uncharacterized protein</fullName>
    </submittedName>
</protein>
<sequence length="91" mass="10372">MRTTHITIPVPAELHVNTRQLVATFAEALAAKFREAELKYGHADGWLWDDWEEECRRGLMEHVAKGDPRDVAIYAAFLWHRGWSTAAPVEG</sequence>
<dbReference type="EMBL" id="JAQQLI010000035">
    <property type="protein sequence ID" value="MDC7788006.1"/>
    <property type="molecule type" value="Genomic_DNA"/>
</dbReference>
<dbReference type="Proteomes" id="UP001165652">
    <property type="component" value="Unassembled WGS sequence"/>
</dbReference>